<evidence type="ECO:0000256" key="2">
    <source>
        <dbReference type="ARBA" id="ARBA00022649"/>
    </source>
</evidence>
<keyword evidence="2" id="KW-1277">Toxin-antitoxin system</keyword>
<dbReference type="AlphaFoldDB" id="A0A7Y2KN99"/>
<dbReference type="RefSeq" id="WP_170170721.1">
    <property type="nucleotide sequence ID" value="NZ_JABEOU010000020.1"/>
</dbReference>
<dbReference type="Pfam" id="PF05016">
    <property type="entry name" value="ParE_toxin"/>
    <property type="match status" value="1"/>
</dbReference>
<gene>
    <name evidence="3" type="ORF">HKX06_05895</name>
</gene>
<proteinExistence type="inferred from homology"/>
<dbReference type="Proteomes" id="UP000550136">
    <property type="component" value="Unassembled WGS sequence"/>
</dbReference>
<comment type="similarity">
    <text evidence="1">Belongs to the RelE toxin family.</text>
</comment>
<evidence type="ECO:0000256" key="1">
    <source>
        <dbReference type="ARBA" id="ARBA00006226"/>
    </source>
</evidence>
<dbReference type="InterPro" id="IPR051803">
    <property type="entry name" value="TA_system_RelE-like_toxin"/>
</dbReference>
<dbReference type="PANTHER" id="PTHR33755">
    <property type="entry name" value="TOXIN PARE1-RELATED"/>
    <property type="match status" value="1"/>
</dbReference>
<dbReference type="Gene3D" id="3.30.2310.20">
    <property type="entry name" value="RelE-like"/>
    <property type="match status" value="1"/>
</dbReference>
<comment type="caution">
    <text evidence="3">The sequence shown here is derived from an EMBL/GenBank/DDBJ whole genome shotgun (WGS) entry which is preliminary data.</text>
</comment>
<dbReference type="PANTHER" id="PTHR33755:SF8">
    <property type="entry name" value="TOXIN PARE2"/>
    <property type="match status" value="1"/>
</dbReference>
<evidence type="ECO:0000313" key="4">
    <source>
        <dbReference type="Proteomes" id="UP000550136"/>
    </source>
</evidence>
<reference evidence="3 4" key="1">
    <citation type="submission" date="2020-05" db="EMBL/GenBank/DDBJ databases">
        <title>Draft Genome Sequences of Sphingomonas sp. Isolated from the International Space Station.</title>
        <authorList>
            <person name="Bijlani S."/>
            <person name="Singh N.K."/>
            <person name="Mason C.E."/>
            <person name="Wang C.C."/>
            <person name="Venkateswaran K."/>
        </authorList>
    </citation>
    <scope>NUCLEOTIDE SEQUENCE [LARGE SCALE GENOMIC DNA]</scope>
    <source>
        <strain evidence="3 4">FKI-L5-BR-P1</strain>
    </source>
</reference>
<name>A0A7Y2KN99_SPHPI</name>
<dbReference type="InterPro" id="IPR007712">
    <property type="entry name" value="RelE/ParE_toxin"/>
</dbReference>
<evidence type="ECO:0000313" key="3">
    <source>
        <dbReference type="EMBL" id="NNG56915.1"/>
    </source>
</evidence>
<organism evidence="3 4">
    <name type="scientific">Sphingomonas paucimobilis</name>
    <name type="common">Pseudomonas paucimobilis</name>
    <dbReference type="NCBI Taxonomy" id="13689"/>
    <lineage>
        <taxon>Bacteria</taxon>
        <taxon>Pseudomonadati</taxon>
        <taxon>Pseudomonadota</taxon>
        <taxon>Alphaproteobacteria</taxon>
        <taxon>Sphingomonadales</taxon>
        <taxon>Sphingomonadaceae</taxon>
        <taxon>Sphingomonas</taxon>
    </lineage>
</organism>
<accession>A0A7Y2KN99</accession>
<sequence length="118" mass="13473">MTIKRVVPRDQAHRDVESAIDHYAHEAGPDIALGFVTSLEAAYRAIAEQPGIGSPRYAHELMLPGLRHRRLARFPWLVFYVERDDHIDIWRVLDARRDIPTWLDDPDGHEPTREGAGG</sequence>
<dbReference type="EMBL" id="JABEOU010000020">
    <property type="protein sequence ID" value="NNG56915.1"/>
    <property type="molecule type" value="Genomic_DNA"/>
</dbReference>
<dbReference type="InterPro" id="IPR035093">
    <property type="entry name" value="RelE/ParE_toxin_dom_sf"/>
</dbReference>
<protein>
    <submittedName>
        <fullName evidence="3">Type II toxin-antitoxin system RelE/ParE family toxin</fullName>
    </submittedName>
</protein>